<gene>
    <name evidence="1" type="ORF">HGQ98_32785</name>
</gene>
<evidence type="ECO:0000313" key="1">
    <source>
        <dbReference type="EMBL" id="NMU93951.1"/>
    </source>
</evidence>
<proteinExistence type="predicted"/>
<dbReference type="AlphaFoldDB" id="A0A848NTY0"/>
<dbReference type="Proteomes" id="UP000542405">
    <property type="component" value="Unassembled WGS sequence"/>
</dbReference>
<sequence>REDTWRFVRPDGSALNGDGYENVTRVASGLWLVKPKGDGPYALLDAQLKPLRSFTNPYVGVEATDGWKVLTDVEAVIRFPPDGKRQGVPAAFGRVTSQSGLAWINAQQSAGAGAAPSAAQADIAASVAAPSAASLDPSPPLAADVATAAPQAVDAATAAPQAVEAAAAADAAVDAAAPIAADAATAAADAPGSADAGGYEP</sequence>
<feature type="non-terminal residue" evidence="1">
    <location>
        <position position="201"/>
    </location>
</feature>
<accession>A0A848NTY0</accession>
<reference evidence="1 2" key="1">
    <citation type="submission" date="2020-04" db="EMBL/GenBank/DDBJ databases">
        <title>Achromobacter ruhlandii genome sequencing and assembly.</title>
        <authorList>
            <person name="Martins R.C.R."/>
            <person name="Perdigao-Neto L.V."/>
            <person name="Levin A.S.S."/>
            <person name="Costa S.F."/>
        </authorList>
    </citation>
    <scope>NUCLEOTIDE SEQUENCE [LARGE SCALE GENOMIC DNA]</scope>
    <source>
        <strain evidence="1 2">9035ralo</strain>
    </source>
</reference>
<protein>
    <submittedName>
        <fullName evidence="1">WG repeat-containing protein</fullName>
    </submittedName>
</protein>
<dbReference type="EMBL" id="JABBZE010001043">
    <property type="protein sequence ID" value="NMU93951.1"/>
    <property type="molecule type" value="Genomic_DNA"/>
</dbReference>
<organism evidence="1 2">
    <name type="scientific">Achromobacter ruhlandii</name>
    <dbReference type="NCBI Taxonomy" id="72557"/>
    <lineage>
        <taxon>Bacteria</taxon>
        <taxon>Pseudomonadati</taxon>
        <taxon>Pseudomonadota</taxon>
        <taxon>Betaproteobacteria</taxon>
        <taxon>Burkholderiales</taxon>
        <taxon>Alcaligenaceae</taxon>
        <taxon>Achromobacter</taxon>
    </lineage>
</organism>
<name>A0A848NTY0_9BURK</name>
<evidence type="ECO:0000313" key="2">
    <source>
        <dbReference type="Proteomes" id="UP000542405"/>
    </source>
</evidence>
<comment type="caution">
    <text evidence="1">The sequence shown here is derived from an EMBL/GenBank/DDBJ whole genome shotgun (WGS) entry which is preliminary data.</text>
</comment>
<feature type="non-terminal residue" evidence="1">
    <location>
        <position position="1"/>
    </location>
</feature>